<reference evidence="1 2" key="1">
    <citation type="submission" date="2015-01" db="EMBL/GenBank/DDBJ databases">
        <title>Genome of allotetraploid Gossypium barbadense reveals genomic plasticity and fiber elongation in cotton evolution.</title>
        <authorList>
            <person name="Chen X."/>
            <person name="Liu X."/>
            <person name="Zhao B."/>
            <person name="Zheng H."/>
            <person name="Hu Y."/>
            <person name="Lu G."/>
            <person name="Yang C."/>
            <person name="Chen J."/>
            <person name="Shan C."/>
            <person name="Zhang L."/>
            <person name="Zhou Y."/>
            <person name="Wang L."/>
            <person name="Guo W."/>
            <person name="Bai Y."/>
            <person name="Ruan J."/>
            <person name="Shangguan X."/>
            <person name="Mao Y."/>
            <person name="Jiang J."/>
            <person name="Zhu Y."/>
            <person name="Lei J."/>
            <person name="Kang H."/>
            <person name="Chen S."/>
            <person name="He X."/>
            <person name="Wang R."/>
            <person name="Wang Y."/>
            <person name="Chen J."/>
            <person name="Wang L."/>
            <person name="Yu S."/>
            <person name="Wang B."/>
            <person name="Wei J."/>
            <person name="Song S."/>
            <person name="Lu X."/>
            <person name="Gao Z."/>
            <person name="Gu W."/>
            <person name="Deng X."/>
            <person name="Ma D."/>
            <person name="Wang S."/>
            <person name="Liang W."/>
            <person name="Fang L."/>
            <person name="Cai C."/>
            <person name="Zhu X."/>
            <person name="Zhou B."/>
            <person name="Zhang Y."/>
            <person name="Chen Z."/>
            <person name="Xu S."/>
            <person name="Zhu R."/>
            <person name="Wang S."/>
            <person name="Zhang T."/>
            <person name="Zhao G."/>
        </authorList>
    </citation>
    <scope>NUCLEOTIDE SEQUENCE [LARGE SCALE GENOMIC DNA]</scope>
    <source>
        <strain evidence="2">cv. Xinhai21</strain>
        <tissue evidence="1">Leaf</tissue>
    </source>
</reference>
<evidence type="ECO:0000313" key="1">
    <source>
        <dbReference type="EMBL" id="PPS08133.1"/>
    </source>
</evidence>
<dbReference type="AlphaFoldDB" id="A0A2P5XXR1"/>
<protein>
    <submittedName>
        <fullName evidence="1">Uncharacterized protein</fullName>
    </submittedName>
</protein>
<dbReference type="OrthoDB" id="1729225at2759"/>
<organism evidence="1 2">
    <name type="scientific">Gossypium barbadense</name>
    <name type="common">Sea Island cotton</name>
    <name type="synonym">Hibiscus barbadensis</name>
    <dbReference type="NCBI Taxonomy" id="3634"/>
    <lineage>
        <taxon>Eukaryota</taxon>
        <taxon>Viridiplantae</taxon>
        <taxon>Streptophyta</taxon>
        <taxon>Embryophyta</taxon>
        <taxon>Tracheophyta</taxon>
        <taxon>Spermatophyta</taxon>
        <taxon>Magnoliopsida</taxon>
        <taxon>eudicotyledons</taxon>
        <taxon>Gunneridae</taxon>
        <taxon>Pentapetalae</taxon>
        <taxon>rosids</taxon>
        <taxon>malvids</taxon>
        <taxon>Malvales</taxon>
        <taxon>Malvaceae</taxon>
        <taxon>Malvoideae</taxon>
        <taxon>Gossypium</taxon>
    </lineage>
</organism>
<gene>
    <name evidence="1" type="ORF">GOBAR_AA12513</name>
</gene>
<accession>A0A2P5XXR1</accession>
<name>A0A2P5XXR1_GOSBA</name>
<sequence length="246" mass="28093">MEGCMAISSEGKSDDLALILDDGEVIRFTGFYGQADPNLRKQSWDMLKKVKSTINESWVVEGGFNSILNNAKKEGGRRKPRSSIDAFRSKLGEYSKNPRSWFRYDECWAKEQEARDIIIHIWSNEGSDFLNKLEMVPDKLDSNGDWHEDKSEICNIVWSYFNDLFKTTIASNGDVDLNVIPDCITMSMNSSFNKEFTDEEIFSAFKQMDPRKALRINGLSGSFFKEHWPIVGNDVLSLCLDILKGN</sequence>
<dbReference type="EMBL" id="KZ664056">
    <property type="protein sequence ID" value="PPS08133.1"/>
    <property type="molecule type" value="Genomic_DNA"/>
</dbReference>
<dbReference type="Proteomes" id="UP000239757">
    <property type="component" value="Unassembled WGS sequence"/>
</dbReference>
<proteinExistence type="predicted"/>
<evidence type="ECO:0000313" key="2">
    <source>
        <dbReference type="Proteomes" id="UP000239757"/>
    </source>
</evidence>